<dbReference type="InterPro" id="IPR013762">
    <property type="entry name" value="Integrase-like_cat_sf"/>
</dbReference>
<dbReference type="RefSeq" id="WP_019281827.1">
    <property type="nucleotide sequence ID" value="NZ_CP023310.1"/>
</dbReference>
<dbReference type="SUPFAM" id="SSF56349">
    <property type="entry name" value="DNA breaking-rejoining enzymes"/>
    <property type="match status" value="1"/>
</dbReference>
<reference evidence="4 5" key="1">
    <citation type="submission" date="2018-12" db="EMBL/GenBank/DDBJ databases">
        <title>Characterization and Draft Genome of Vibrio anguillarum J360 Marine Pathogen Isolated from an Outbreak in Lumpfish (Cyclopterus lumpus).</title>
        <authorList>
            <person name="Vasquez J.I."/>
            <person name="Cao T."/>
            <person name="Chakraborty S."/>
            <person name="Gnanagobal H."/>
            <person name="Wescot J."/>
            <person name="Boyce D."/>
            <person name="Santander J."/>
        </authorList>
    </citation>
    <scope>NUCLEOTIDE SEQUENCE [LARGE SCALE GENOMIC DNA]</scope>
    <source>
        <strain evidence="4 5">J360</strain>
    </source>
</reference>
<dbReference type="InterPro" id="IPR011010">
    <property type="entry name" value="DNA_brk_join_enz"/>
</dbReference>
<dbReference type="GO" id="GO:0003677">
    <property type="term" value="F:DNA binding"/>
    <property type="evidence" value="ECO:0007669"/>
    <property type="project" value="InterPro"/>
</dbReference>
<organism evidence="4 5">
    <name type="scientific">Vibrio anguillarum</name>
    <name type="common">Listonella anguillarum</name>
    <dbReference type="NCBI Taxonomy" id="55601"/>
    <lineage>
        <taxon>Bacteria</taxon>
        <taxon>Pseudomonadati</taxon>
        <taxon>Pseudomonadota</taxon>
        <taxon>Gammaproteobacteria</taxon>
        <taxon>Vibrionales</taxon>
        <taxon>Vibrionaceae</taxon>
        <taxon>Vibrio</taxon>
    </lineage>
</organism>
<sequence>MWTKKGHLTGQKKPFKLEDIWRIRTRLEIEGNIMELALLNLAIDCKLRSCDLLRMKVRDISSGGVIQERVLYSQSKTGREVQFEITSRTAQSLAQWLMQRQLTASDYIFPSPRRQGKSMSYSNYATIIRRWVTELGYDPYLYGTHSMRRTKATLIYARTKNIRAVQLLLGHVKLDNTIRYLGVEIEDALNISEGIDS</sequence>
<evidence type="ECO:0000259" key="3">
    <source>
        <dbReference type="PROSITE" id="PS51898"/>
    </source>
</evidence>
<evidence type="ECO:0000313" key="5">
    <source>
        <dbReference type="Proteomes" id="UP000256923"/>
    </source>
</evidence>
<dbReference type="GO" id="GO:0015074">
    <property type="term" value="P:DNA integration"/>
    <property type="evidence" value="ECO:0007669"/>
    <property type="project" value="UniProtKB-KW"/>
</dbReference>
<feature type="domain" description="Tyr recombinase" evidence="3">
    <location>
        <begin position="10"/>
        <end position="193"/>
    </location>
</feature>
<dbReference type="EMBL" id="CP034672">
    <property type="protein sequence ID" value="AZS24834.1"/>
    <property type="molecule type" value="Genomic_DNA"/>
</dbReference>
<dbReference type="Gene3D" id="1.10.443.10">
    <property type="entry name" value="Intergrase catalytic core"/>
    <property type="match status" value="1"/>
</dbReference>
<dbReference type="Pfam" id="PF00589">
    <property type="entry name" value="Phage_integrase"/>
    <property type="match status" value="1"/>
</dbReference>
<dbReference type="AlphaFoldDB" id="A0A290PY50"/>
<proteinExistence type="predicted"/>
<protein>
    <submittedName>
        <fullName evidence="4">Integrase</fullName>
    </submittedName>
</protein>
<evidence type="ECO:0000313" key="4">
    <source>
        <dbReference type="EMBL" id="AZS24834.1"/>
    </source>
</evidence>
<evidence type="ECO:0000256" key="2">
    <source>
        <dbReference type="ARBA" id="ARBA00023172"/>
    </source>
</evidence>
<name>A0A290PY50_VIBAN</name>
<dbReference type="GO" id="GO:0006310">
    <property type="term" value="P:DNA recombination"/>
    <property type="evidence" value="ECO:0007669"/>
    <property type="project" value="UniProtKB-KW"/>
</dbReference>
<evidence type="ECO:0000256" key="1">
    <source>
        <dbReference type="ARBA" id="ARBA00022908"/>
    </source>
</evidence>
<accession>A0A290PY50</accession>
<dbReference type="PROSITE" id="PS51898">
    <property type="entry name" value="TYR_RECOMBINASE"/>
    <property type="match status" value="1"/>
</dbReference>
<dbReference type="InterPro" id="IPR050090">
    <property type="entry name" value="Tyrosine_recombinase_XerCD"/>
</dbReference>
<dbReference type="InterPro" id="IPR002104">
    <property type="entry name" value="Integrase_catalytic"/>
</dbReference>
<dbReference type="PANTHER" id="PTHR30349">
    <property type="entry name" value="PHAGE INTEGRASE-RELATED"/>
    <property type="match status" value="1"/>
</dbReference>
<dbReference type="Proteomes" id="UP000256923">
    <property type="component" value="Chromosome 1"/>
</dbReference>
<gene>
    <name evidence="4" type="ORF">DYL72_06990</name>
</gene>
<keyword evidence="1" id="KW-0229">DNA integration</keyword>
<dbReference type="PANTHER" id="PTHR30349:SF82">
    <property type="entry name" value="INTEGRASE_RECOMBINASE YOEC-RELATED"/>
    <property type="match status" value="1"/>
</dbReference>
<keyword evidence="2" id="KW-0233">DNA recombination</keyword>